<dbReference type="RefSeq" id="WP_015799044.1">
    <property type="nucleotide sequence ID" value="NC_013124.1"/>
</dbReference>
<accession>C7M0Q7</accession>
<evidence type="ECO:0000313" key="2">
    <source>
        <dbReference type="Proteomes" id="UP000000771"/>
    </source>
</evidence>
<dbReference type="STRING" id="525909.Afer_1649"/>
<dbReference type="HOGENOM" id="CLU_1912521_0_0_11"/>
<proteinExistence type="predicted"/>
<dbReference type="Proteomes" id="UP000000771">
    <property type="component" value="Chromosome"/>
</dbReference>
<name>C7M0Q7_ACIFD</name>
<protein>
    <submittedName>
        <fullName evidence="1">Uncharacterized protein</fullName>
    </submittedName>
</protein>
<evidence type="ECO:0000313" key="1">
    <source>
        <dbReference type="EMBL" id="ACU54565.1"/>
    </source>
</evidence>
<organism evidence="1 2">
    <name type="scientific">Acidimicrobium ferrooxidans (strain DSM 10331 / JCM 15462 / NBRC 103882 / ICP)</name>
    <dbReference type="NCBI Taxonomy" id="525909"/>
    <lineage>
        <taxon>Bacteria</taxon>
        <taxon>Bacillati</taxon>
        <taxon>Actinomycetota</taxon>
        <taxon>Acidimicrobiia</taxon>
        <taxon>Acidimicrobiales</taxon>
        <taxon>Acidimicrobiaceae</taxon>
        <taxon>Acidimicrobium</taxon>
    </lineage>
</organism>
<gene>
    <name evidence="1" type="ordered locus">Afer_1649</name>
</gene>
<keyword evidence="2" id="KW-1185">Reference proteome</keyword>
<dbReference type="EMBL" id="CP001631">
    <property type="protein sequence ID" value="ACU54565.1"/>
    <property type="molecule type" value="Genomic_DNA"/>
</dbReference>
<sequence length="132" mass="14495">MGPERSILLLDVRLVTTGEVVTDHLWFTYGASLARLELQPGDRIQFDARVGRFIKSYQGRRAEELGEAWSELDYRLERSTKVCKLVDDMVAPSNELPPTSPQGVPAAISRSPRDPVAVGFTPPVATAVAAML</sequence>
<reference evidence="1 2" key="1">
    <citation type="journal article" date="2009" name="Stand. Genomic Sci.">
        <title>Complete genome sequence of Acidimicrobium ferrooxidans type strain (ICP).</title>
        <authorList>
            <person name="Clum A."/>
            <person name="Nolan M."/>
            <person name="Lang E."/>
            <person name="Glavina Del Rio T."/>
            <person name="Tice H."/>
            <person name="Copeland A."/>
            <person name="Cheng J.F."/>
            <person name="Lucas S."/>
            <person name="Chen F."/>
            <person name="Bruce D."/>
            <person name="Goodwin L."/>
            <person name="Pitluck S."/>
            <person name="Ivanova N."/>
            <person name="Mavrommatis K."/>
            <person name="Mikhailova N."/>
            <person name="Pati A."/>
            <person name="Chen A."/>
            <person name="Palaniappan K."/>
            <person name="Goker M."/>
            <person name="Spring S."/>
            <person name="Land M."/>
            <person name="Hauser L."/>
            <person name="Chang Y.J."/>
            <person name="Jeffries C.C."/>
            <person name="Chain P."/>
            <person name="Bristow J."/>
            <person name="Eisen J.A."/>
            <person name="Markowitz V."/>
            <person name="Hugenholtz P."/>
            <person name="Kyrpides N.C."/>
            <person name="Klenk H.P."/>
            <person name="Lapidus A."/>
        </authorList>
    </citation>
    <scope>NUCLEOTIDE SEQUENCE [LARGE SCALE GENOMIC DNA]</scope>
    <source>
        <strain evidence="2">DSM 10331 / JCM 15462 / NBRC 103882 / ICP</strain>
    </source>
</reference>
<dbReference type="KEGG" id="afo:Afer_1649"/>
<dbReference type="AlphaFoldDB" id="C7M0Q7"/>